<evidence type="ECO:0000313" key="10">
    <source>
        <dbReference type="EMBL" id="RXH94650.1"/>
    </source>
</evidence>
<organism evidence="10 11">
    <name type="scientific">Malus domestica</name>
    <name type="common">Apple</name>
    <name type="synonym">Pyrus malus</name>
    <dbReference type="NCBI Taxonomy" id="3750"/>
    <lineage>
        <taxon>Eukaryota</taxon>
        <taxon>Viridiplantae</taxon>
        <taxon>Streptophyta</taxon>
        <taxon>Embryophyta</taxon>
        <taxon>Tracheophyta</taxon>
        <taxon>Spermatophyta</taxon>
        <taxon>Magnoliopsida</taxon>
        <taxon>eudicotyledons</taxon>
        <taxon>Gunneridae</taxon>
        <taxon>Pentapetalae</taxon>
        <taxon>rosids</taxon>
        <taxon>fabids</taxon>
        <taxon>Rosales</taxon>
        <taxon>Rosaceae</taxon>
        <taxon>Amygdaloideae</taxon>
        <taxon>Maleae</taxon>
        <taxon>Malus</taxon>
    </lineage>
</organism>
<dbReference type="PANTHER" id="PTHR13257">
    <property type="entry name" value="NUCLEOPORIN NUP84-RELATED"/>
    <property type="match status" value="1"/>
</dbReference>
<dbReference type="GO" id="GO:0000056">
    <property type="term" value="P:ribosomal small subunit export from nucleus"/>
    <property type="evidence" value="ECO:0007669"/>
    <property type="project" value="InterPro"/>
</dbReference>
<evidence type="ECO:0000256" key="7">
    <source>
        <dbReference type="ARBA" id="ARBA00023242"/>
    </source>
</evidence>
<sequence length="608" mass="69692">MRYNFDPRATEPEPEPEPGRSPTPGRDEVEWVPLQNQPVYSSSPVHDSTGARAPRNLLAWDGASRFYFWDSDKLCLHRMSIRRTRTDFRHRCFPFQDSVWLLRKLKDKKAIASRIVLQPDVKLDFSVHKISINRNGSALLLSGSSNLCVMYLRGGLPTKTMQPFAGMIGRWQYVINFHFHLKHVVLGCLRKPLEQGMNCNGVETLSYVYCKFHGILTVTPIWEFFLCEPTPGKLSPLKLDQPLDSTLWFGLPPPLLRLAIVDLALPRKAKSGSLIRMFTDPLMLERIYTLHDGGLDSIVLHYLPFTSQISGKNQTMRTPSVHPVLSTCQGEDPSQSLLSDSFACSWIVGLAVLRECIVLEMKTWNLLLPLQVDMENKFLCLEEPKEKDMPNLKSKELLVGPKVVLLPRSSPSLRSLSADSIEGRPKLHKYFRSFHEYYAEYACKVYFELEYHGPILKRIIDDQHARLGAAQQRLSQVEEKQSKLEDRTDSAIQMHNLLEERLKHHFSGVELDELRSSINTVTARLRRHTQSPKSNASNQRWPIARRKDPVQESQVSHLKFSVEKLTVYVVFCIPETSDQVMKEDGDFYSSKLRAGAEPWPSSKWCEHI</sequence>
<dbReference type="PANTHER" id="PTHR13257:SF0">
    <property type="entry name" value="NUCLEAR PORE COMPLEX PROTEIN NUP88"/>
    <property type="match status" value="1"/>
</dbReference>
<dbReference type="EMBL" id="RDQH01000333">
    <property type="protein sequence ID" value="RXH94650.1"/>
    <property type="molecule type" value="Genomic_DNA"/>
</dbReference>
<evidence type="ECO:0000256" key="1">
    <source>
        <dbReference type="ARBA" id="ARBA00004567"/>
    </source>
</evidence>
<dbReference type="STRING" id="3750.A0A498JGI6"/>
<dbReference type="Proteomes" id="UP000290289">
    <property type="component" value="Chromosome 7"/>
</dbReference>
<feature type="region of interest" description="Disordered" evidence="9">
    <location>
        <begin position="526"/>
        <end position="548"/>
    </location>
</feature>
<keyword evidence="6" id="KW-0906">Nuclear pore complex</keyword>
<evidence type="ECO:0000256" key="3">
    <source>
        <dbReference type="ARBA" id="ARBA00022816"/>
    </source>
</evidence>
<keyword evidence="5" id="KW-0811">Translocation</keyword>
<keyword evidence="3" id="KW-0509">mRNA transport</keyword>
<reference evidence="10 11" key="1">
    <citation type="submission" date="2018-10" db="EMBL/GenBank/DDBJ databases">
        <title>A high-quality apple genome assembly.</title>
        <authorList>
            <person name="Hu J."/>
        </authorList>
    </citation>
    <scope>NUCLEOTIDE SEQUENCE [LARGE SCALE GENOMIC DNA]</scope>
    <source>
        <strain evidence="11">cv. HFTH1</strain>
        <tissue evidence="10">Young leaf</tissue>
    </source>
</reference>
<dbReference type="InterPro" id="IPR037700">
    <property type="entry name" value="NUP88/NUP82"/>
</dbReference>
<evidence type="ECO:0000256" key="6">
    <source>
        <dbReference type="ARBA" id="ARBA00023132"/>
    </source>
</evidence>
<feature type="region of interest" description="Disordered" evidence="9">
    <location>
        <begin position="1"/>
        <end position="30"/>
    </location>
</feature>
<evidence type="ECO:0000256" key="2">
    <source>
        <dbReference type="ARBA" id="ARBA00022448"/>
    </source>
</evidence>
<comment type="subcellular location">
    <subcellularLocation>
        <location evidence="1">Nucleus</location>
        <location evidence="1">Nuclear pore complex</location>
    </subcellularLocation>
</comment>
<evidence type="ECO:0000256" key="4">
    <source>
        <dbReference type="ARBA" id="ARBA00022927"/>
    </source>
</evidence>
<evidence type="ECO:0000313" key="11">
    <source>
        <dbReference type="Proteomes" id="UP000290289"/>
    </source>
</evidence>
<keyword evidence="11" id="KW-1185">Reference proteome</keyword>
<evidence type="ECO:0000256" key="9">
    <source>
        <dbReference type="SAM" id="MobiDB-lite"/>
    </source>
</evidence>
<proteinExistence type="predicted"/>
<keyword evidence="4" id="KW-0653">Protein transport</keyword>
<comment type="caution">
    <text evidence="10">The sequence shown here is derived from an EMBL/GenBank/DDBJ whole genome shotgun (WGS) entry which is preliminary data.</text>
</comment>
<keyword evidence="8" id="KW-0175">Coiled coil</keyword>
<dbReference type="GO" id="GO:0017056">
    <property type="term" value="F:structural constituent of nuclear pore"/>
    <property type="evidence" value="ECO:0007669"/>
    <property type="project" value="InterPro"/>
</dbReference>
<accession>A0A498JGI6</accession>
<keyword evidence="2" id="KW-0813">Transport</keyword>
<dbReference type="GO" id="GO:0006606">
    <property type="term" value="P:protein import into nucleus"/>
    <property type="evidence" value="ECO:0007669"/>
    <property type="project" value="TreeGrafter"/>
</dbReference>
<dbReference type="GO" id="GO:0006406">
    <property type="term" value="P:mRNA export from nucleus"/>
    <property type="evidence" value="ECO:0007669"/>
    <property type="project" value="TreeGrafter"/>
</dbReference>
<evidence type="ECO:0000256" key="5">
    <source>
        <dbReference type="ARBA" id="ARBA00023010"/>
    </source>
</evidence>
<gene>
    <name evidence="10" type="ORF">DVH24_024334</name>
</gene>
<protein>
    <submittedName>
        <fullName evidence="10">Uncharacterized protein</fullName>
    </submittedName>
</protein>
<dbReference type="AlphaFoldDB" id="A0A498JGI6"/>
<name>A0A498JGI6_MALDO</name>
<evidence type="ECO:0000256" key="8">
    <source>
        <dbReference type="SAM" id="Coils"/>
    </source>
</evidence>
<keyword evidence="7" id="KW-0539">Nucleus</keyword>
<dbReference type="GO" id="GO:0000055">
    <property type="term" value="P:ribosomal large subunit export from nucleus"/>
    <property type="evidence" value="ECO:0007669"/>
    <property type="project" value="InterPro"/>
</dbReference>
<feature type="compositionally biased region" description="Polar residues" evidence="9">
    <location>
        <begin position="531"/>
        <end position="540"/>
    </location>
</feature>
<feature type="coiled-coil region" evidence="8">
    <location>
        <begin position="460"/>
        <end position="487"/>
    </location>
</feature>
<dbReference type="GO" id="GO:0005643">
    <property type="term" value="C:nuclear pore"/>
    <property type="evidence" value="ECO:0007669"/>
    <property type="project" value="UniProtKB-SubCell"/>
</dbReference>